<evidence type="ECO:0000256" key="1">
    <source>
        <dbReference type="SAM" id="SignalP"/>
    </source>
</evidence>
<gene>
    <name evidence="2" type="ORF">MCHLO_05690</name>
</gene>
<dbReference type="Proteomes" id="UP000815677">
    <property type="component" value="Unassembled WGS sequence"/>
</dbReference>
<proteinExistence type="predicted"/>
<evidence type="ECO:0000313" key="2">
    <source>
        <dbReference type="EMBL" id="GAT48269.1"/>
    </source>
</evidence>
<reference evidence="2" key="1">
    <citation type="submission" date="2014-09" db="EMBL/GenBank/DDBJ databases">
        <title>Genome sequence of the luminous mushroom Mycena chlorophos for searching fungal bioluminescence genes.</title>
        <authorList>
            <person name="Tanaka Y."/>
            <person name="Kasuga D."/>
            <person name="Oba Y."/>
            <person name="Hase S."/>
            <person name="Sato K."/>
            <person name="Oba Y."/>
            <person name="Sakakibara Y."/>
        </authorList>
    </citation>
    <scope>NUCLEOTIDE SEQUENCE</scope>
</reference>
<feature type="signal peptide" evidence="1">
    <location>
        <begin position="1"/>
        <end position="23"/>
    </location>
</feature>
<name>A0ABQ0LAV9_MYCCL</name>
<keyword evidence="1" id="KW-0732">Signal</keyword>
<organism evidence="2 3">
    <name type="scientific">Mycena chlorophos</name>
    <name type="common">Agaric fungus</name>
    <name type="synonym">Agaricus chlorophos</name>
    <dbReference type="NCBI Taxonomy" id="658473"/>
    <lineage>
        <taxon>Eukaryota</taxon>
        <taxon>Fungi</taxon>
        <taxon>Dikarya</taxon>
        <taxon>Basidiomycota</taxon>
        <taxon>Agaricomycotina</taxon>
        <taxon>Agaricomycetes</taxon>
        <taxon>Agaricomycetidae</taxon>
        <taxon>Agaricales</taxon>
        <taxon>Marasmiineae</taxon>
        <taxon>Mycenaceae</taxon>
        <taxon>Mycena</taxon>
    </lineage>
</organism>
<feature type="chain" id="PRO_5046181179" evidence="1">
    <location>
        <begin position="24"/>
        <end position="100"/>
    </location>
</feature>
<dbReference type="EMBL" id="DF844403">
    <property type="protein sequence ID" value="GAT48269.1"/>
    <property type="molecule type" value="Genomic_DNA"/>
</dbReference>
<sequence length="100" mass="10896">MKCCHVPLCFLLLTSILPTLRLASHEKAPLDSPIQCPMGEYASPSSLLALARANLSKLEAQIEDLVARGRYPAATSLIGSIQPLLSPIHKLPAEVLRRRI</sequence>
<keyword evidence="3" id="KW-1185">Reference proteome</keyword>
<protein>
    <submittedName>
        <fullName evidence="2">Uncharacterized protein</fullName>
    </submittedName>
</protein>
<evidence type="ECO:0000313" key="3">
    <source>
        <dbReference type="Proteomes" id="UP000815677"/>
    </source>
</evidence>
<accession>A0ABQ0LAV9</accession>